<protein>
    <submittedName>
        <fullName evidence="1">Uncharacterized protein</fullName>
    </submittedName>
</protein>
<dbReference type="Proteomes" id="UP000316360">
    <property type="component" value="Unassembled WGS sequence"/>
</dbReference>
<sequence>MITALEKAKSAAFFSLGKQTELTKEMRGFAKGHLSNAIEHSEKPEQKKTLGIALERLDSEPFPAIGLIDMELKKERRELRNAFAKCIKTCILPPKK</sequence>
<evidence type="ECO:0000313" key="1">
    <source>
        <dbReference type="EMBL" id="TET08655.1"/>
    </source>
</evidence>
<comment type="caution">
    <text evidence="1">The sequence shown here is derived from an EMBL/GenBank/DDBJ whole genome shotgun (WGS) entry which is preliminary data.</text>
</comment>
<reference evidence="1 2" key="1">
    <citation type="submission" date="2019-03" db="EMBL/GenBank/DDBJ databases">
        <title>Metabolic potential of uncultured bacteria and archaea associated with petroleum seepage in deep-sea sediments.</title>
        <authorList>
            <person name="Dong X."/>
            <person name="Hubert C."/>
        </authorList>
    </citation>
    <scope>NUCLEOTIDE SEQUENCE [LARGE SCALE GENOMIC DNA]</scope>
    <source>
        <strain evidence="1">E44_bin7</strain>
    </source>
</reference>
<evidence type="ECO:0000313" key="2">
    <source>
        <dbReference type="Proteomes" id="UP000316360"/>
    </source>
</evidence>
<accession>A0A523RS90</accession>
<name>A0A523RS90_UNCAE</name>
<dbReference type="EMBL" id="SOKJ01000343">
    <property type="protein sequence ID" value="TET08655.1"/>
    <property type="molecule type" value="Genomic_DNA"/>
</dbReference>
<dbReference type="AlphaFoldDB" id="A0A523RS90"/>
<proteinExistence type="predicted"/>
<gene>
    <name evidence="1" type="ORF">E3J84_06000</name>
</gene>
<organism evidence="1 2">
    <name type="scientific">Aerophobetes bacterium</name>
    <dbReference type="NCBI Taxonomy" id="2030807"/>
    <lineage>
        <taxon>Bacteria</taxon>
        <taxon>Candidatus Aerophobota</taxon>
    </lineage>
</organism>